<organism evidence="2 3">
    <name type="scientific">Alicyclobacillus ferrooxydans</name>
    <dbReference type="NCBI Taxonomy" id="471514"/>
    <lineage>
        <taxon>Bacteria</taxon>
        <taxon>Bacillati</taxon>
        <taxon>Bacillota</taxon>
        <taxon>Bacilli</taxon>
        <taxon>Bacillales</taxon>
        <taxon>Alicyclobacillaceae</taxon>
        <taxon>Alicyclobacillus</taxon>
    </lineage>
</organism>
<evidence type="ECO:0000256" key="1">
    <source>
        <dbReference type="SAM" id="MobiDB-lite"/>
    </source>
</evidence>
<protein>
    <submittedName>
        <fullName evidence="2">Uncharacterized protein</fullName>
    </submittedName>
</protein>
<feature type="region of interest" description="Disordered" evidence="1">
    <location>
        <begin position="1"/>
        <end position="68"/>
    </location>
</feature>
<gene>
    <name evidence="2" type="ORF">AN477_14115</name>
</gene>
<dbReference type="STRING" id="471514.AN477_14115"/>
<keyword evidence="3" id="KW-1185">Reference proteome</keyword>
<feature type="compositionally biased region" description="Basic residues" evidence="1">
    <location>
        <begin position="58"/>
        <end position="68"/>
    </location>
</feature>
<sequence>MGIGQNARQDGSKKVQRGSDKMAARWQQEGTVGVGQNARQDGSKKVQWGSDKMAGKMAARRYRGGRTR</sequence>
<dbReference type="EMBL" id="LJCO01000058">
    <property type="protein sequence ID" value="KPV43074.1"/>
    <property type="molecule type" value="Genomic_DNA"/>
</dbReference>
<reference evidence="2 3" key="1">
    <citation type="submission" date="2015-09" db="EMBL/GenBank/DDBJ databases">
        <title>Draft genome sequence of Alicyclobacillus ferrooxydans DSM 22381.</title>
        <authorList>
            <person name="Hemp J."/>
        </authorList>
    </citation>
    <scope>NUCLEOTIDE SEQUENCE [LARGE SCALE GENOMIC DNA]</scope>
    <source>
        <strain evidence="2 3">TC-34</strain>
    </source>
</reference>
<dbReference type="Proteomes" id="UP000050482">
    <property type="component" value="Unassembled WGS sequence"/>
</dbReference>
<dbReference type="AlphaFoldDB" id="A0A0P9D0Q5"/>
<name>A0A0P9D0Q5_9BACL</name>
<feature type="compositionally biased region" description="Basic and acidic residues" evidence="1">
    <location>
        <begin position="10"/>
        <end position="23"/>
    </location>
</feature>
<comment type="caution">
    <text evidence="2">The sequence shown here is derived from an EMBL/GenBank/DDBJ whole genome shotgun (WGS) entry which is preliminary data.</text>
</comment>
<evidence type="ECO:0000313" key="3">
    <source>
        <dbReference type="Proteomes" id="UP000050482"/>
    </source>
</evidence>
<dbReference type="PATRIC" id="fig|471514.4.peg.2189"/>
<accession>A0A0P9D0Q5</accession>
<proteinExistence type="predicted"/>
<evidence type="ECO:0000313" key="2">
    <source>
        <dbReference type="EMBL" id="KPV43074.1"/>
    </source>
</evidence>